<dbReference type="EMBL" id="JAUEPO010000004">
    <property type="protein sequence ID" value="KAK3324656.1"/>
    <property type="molecule type" value="Genomic_DNA"/>
</dbReference>
<evidence type="ECO:0000313" key="3">
    <source>
        <dbReference type="Proteomes" id="UP001286456"/>
    </source>
</evidence>
<protein>
    <submittedName>
        <fullName evidence="2">Uncharacterized protein</fullName>
    </submittedName>
</protein>
<keyword evidence="1" id="KW-1133">Transmembrane helix</keyword>
<dbReference type="Proteomes" id="UP001286456">
    <property type="component" value="Unassembled WGS sequence"/>
</dbReference>
<evidence type="ECO:0000256" key="1">
    <source>
        <dbReference type="SAM" id="Phobius"/>
    </source>
</evidence>
<feature type="transmembrane region" description="Helical" evidence="1">
    <location>
        <begin position="30"/>
        <end position="50"/>
    </location>
</feature>
<feature type="transmembrane region" description="Helical" evidence="1">
    <location>
        <begin position="90"/>
        <end position="111"/>
    </location>
</feature>
<keyword evidence="3" id="KW-1185">Reference proteome</keyword>
<keyword evidence="1" id="KW-0472">Membrane</keyword>
<reference evidence="2" key="2">
    <citation type="submission" date="2023-06" db="EMBL/GenBank/DDBJ databases">
        <authorList>
            <consortium name="Lawrence Berkeley National Laboratory"/>
            <person name="Haridas S."/>
            <person name="Hensen N."/>
            <person name="Bonometti L."/>
            <person name="Westerberg I."/>
            <person name="Brannstrom I.O."/>
            <person name="Guillou S."/>
            <person name="Cros-Aarteil S."/>
            <person name="Calhoun S."/>
            <person name="Kuo A."/>
            <person name="Mondo S."/>
            <person name="Pangilinan J."/>
            <person name="Riley R."/>
            <person name="Labutti K."/>
            <person name="Andreopoulos B."/>
            <person name="Lipzen A."/>
            <person name="Chen C."/>
            <person name="Yanf M."/>
            <person name="Daum C."/>
            <person name="Ng V."/>
            <person name="Clum A."/>
            <person name="Steindorff A."/>
            <person name="Ohm R."/>
            <person name="Martin F."/>
            <person name="Silar P."/>
            <person name="Natvig D."/>
            <person name="Lalanne C."/>
            <person name="Gautier V."/>
            <person name="Ament-Velasquez S.L."/>
            <person name="Kruys A."/>
            <person name="Hutchinson M.I."/>
            <person name="Powell A.J."/>
            <person name="Barry K."/>
            <person name="Miller A.N."/>
            <person name="Grigoriev I.V."/>
            <person name="Debuchy R."/>
            <person name="Gladieux P."/>
            <person name="Thoren M.H."/>
            <person name="Johannesson H."/>
        </authorList>
    </citation>
    <scope>NUCLEOTIDE SEQUENCE</scope>
    <source>
        <strain evidence="2">SMH4131-1</strain>
    </source>
</reference>
<name>A0AAE0IGH4_9PEZI</name>
<keyword evidence="1" id="KW-0812">Transmembrane</keyword>
<gene>
    <name evidence="2" type="ORF">B0T19DRAFT_429107</name>
</gene>
<feature type="transmembrane region" description="Helical" evidence="1">
    <location>
        <begin position="62"/>
        <end position="83"/>
    </location>
</feature>
<dbReference type="AlphaFoldDB" id="A0AAE0IGH4"/>
<accession>A0AAE0IGH4</accession>
<proteinExistence type="predicted"/>
<evidence type="ECO:0000313" key="2">
    <source>
        <dbReference type="EMBL" id="KAK3324656.1"/>
    </source>
</evidence>
<reference evidence="2" key="1">
    <citation type="journal article" date="2023" name="Mol. Phylogenet. Evol.">
        <title>Genome-scale phylogeny and comparative genomics of the fungal order Sordariales.</title>
        <authorList>
            <person name="Hensen N."/>
            <person name="Bonometti L."/>
            <person name="Westerberg I."/>
            <person name="Brannstrom I.O."/>
            <person name="Guillou S."/>
            <person name="Cros-Aarteil S."/>
            <person name="Calhoun S."/>
            <person name="Haridas S."/>
            <person name="Kuo A."/>
            <person name="Mondo S."/>
            <person name="Pangilinan J."/>
            <person name="Riley R."/>
            <person name="LaButti K."/>
            <person name="Andreopoulos B."/>
            <person name="Lipzen A."/>
            <person name="Chen C."/>
            <person name="Yan M."/>
            <person name="Daum C."/>
            <person name="Ng V."/>
            <person name="Clum A."/>
            <person name="Steindorff A."/>
            <person name="Ohm R.A."/>
            <person name="Martin F."/>
            <person name="Silar P."/>
            <person name="Natvig D.O."/>
            <person name="Lalanne C."/>
            <person name="Gautier V."/>
            <person name="Ament-Velasquez S.L."/>
            <person name="Kruys A."/>
            <person name="Hutchinson M.I."/>
            <person name="Powell A.J."/>
            <person name="Barry K."/>
            <person name="Miller A.N."/>
            <person name="Grigoriev I.V."/>
            <person name="Debuchy R."/>
            <person name="Gladieux P."/>
            <person name="Hiltunen Thoren M."/>
            <person name="Johannesson H."/>
        </authorList>
    </citation>
    <scope>NUCLEOTIDE SEQUENCE</scope>
    <source>
        <strain evidence="2">SMH4131-1</strain>
    </source>
</reference>
<sequence length="136" mass="15558">MYVGCFVVREKEKTTKRRRRRRKGVGRREWGFVLALFSFSLSGFSFFPFLFLSPQSGKRLIFTQRCGCLSFILIIFPVPVFIIKAGGLAMVIFIIALFIFTFTFCLPASLYNTVPYRPSVRPSVSSLGVKARQVRP</sequence>
<organism evidence="2 3">
    <name type="scientific">Cercophora scortea</name>
    <dbReference type="NCBI Taxonomy" id="314031"/>
    <lineage>
        <taxon>Eukaryota</taxon>
        <taxon>Fungi</taxon>
        <taxon>Dikarya</taxon>
        <taxon>Ascomycota</taxon>
        <taxon>Pezizomycotina</taxon>
        <taxon>Sordariomycetes</taxon>
        <taxon>Sordariomycetidae</taxon>
        <taxon>Sordariales</taxon>
        <taxon>Lasiosphaeriaceae</taxon>
        <taxon>Cercophora</taxon>
    </lineage>
</organism>
<comment type="caution">
    <text evidence="2">The sequence shown here is derived from an EMBL/GenBank/DDBJ whole genome shotgun (WGS) entry which is preliminary data.</text>
</comment>